<feature type="transmembrane region" description="Helical" evidence="7">
    <location>
        <begin position="316"/>
        <end position="338"/>
    </location>
</feature>
<feature type="transmembrane region" description="Helical" evidence="7">
    <location>
        <begin position="208"/>
        <end position="229"/>
    </location>
</feature>
<evidence type="ECO:0000256" key="2">
    <source>
        <dbReference type="ARBA" id="ARBA00005985"/>
    </source>
</evidence>
<dbReference type="Gene3D" id="1.20.120.1780">
    <property type="entry name" value="UbiA prenyltransferase"/>
    <property type="match status" value="1"/>
</dbReference>
<dbReference type="GeneID" id="107462705"/>
<name>A0A6P4B5X6_ARADU</name>
<evidence type="ECO:0000313" key="9">
    <source>
        <dbReference type="RefSeq" id="XP_015936821.2"/>
    </source>
</evidence>
<feature type="transmembrane region" description="Helical" evidence="7">
    <location>
        <begin position="182"/>
        <end position="201"/>
    </location>
</feature>
<feature type="transmembrane region" description="Helical" evidence="7">
    <location>
        <begin position="107"/>
        <end position="125"/>
    </location>
</feature>
<keyword evidence="6 7" id="KW-0472">Membrane</keyword>
<keyword evidence="3" id="KW-0808">Transferase</keyword>
<evidence type="ECO:0000313" key="8">
    <source>
        <dbReference type="Proteomes" id="UP000515211"/>
    </source>
</evidence>
<sequence length="395" mass="43722">MAFGLLGSSFPTTPTTTGSYAKRGLWCNNRNLTKEYSIRRSLQYNSKLHYKGIEGGSSTSDTFEKKYLINASSGESYESELKSHDELKGTLESIRNALNSFIKFTRLYAFVGVTLGALSSSLLAVDTFSDISPVLFLKGFLQYMIPVLCMHQYVMGANQLADVEIDKINKPYLPLASGDYSYTRGVIIVGLCLLSSIGLTWMVGSKPLLWTNLITAVLTSAYAFNLPLLRWKRSTILTVISSTITLLTTFNLGAFLHMKTFVLKQAAVFPRSLLLGCLVMGCFYSVISVSKDLADVEGDKALGLKTLAIRLGVKKVFWLCISLIQMAYGVAITLGALSPFLWSKIFTVLAHAIMVFVVWNHASSVDLSSKDSLQAFHMFVFKLVYVENILVLFVR</sequence>
<accession>A0A6P4B5X6</accession>
<evidence type="ECO:0000256" key="3">
    <source>
        <dbReference type="ARBA" id="ARBA00022679"/>
    </source>
</evidence>
<dbReference type="InterPro" id="IPR000537">
    <property type="entry name" value="UbiA_prenyltransferase"/>
</dbReference>
<dbReference type="Gene3D" id="1.10.357.140">
    <property type="entry name" value="UbiA prenyltransferase"/>
    <property type="match status" value="1"/>
</dbReference>
<reference evidence="9" key="2">
    <citation type="submission" date="2025-08" db="UniProtKB">
        <authorList>
            <consortium name="RefSeq"/>
        </authorList>
    </citation>
    <scope>IDENTIFICATION</scope>
    <source>
        <tissue evidence="9">Whole plant</tissue>
    </source>
</reference>
<dbReference type="Pfam" id="PF01040">
    <property type="entry name" value="UbiA"/>
    <property type="match status" value="1"/>
</dbReference>
<evidence type="ECO:0000256" key="1">
    <source>
        <dbReference type="ARBA" id="ARBA00004508"/>
    </source>
</evidence>
<dbReference type="PANTHER" id="PTHR43009:SF7">
    <property type="entry name" value="HOMOGENTISATE GERANYLGERANYLTRANSFERASE, CHLOROPLASTIC"/>
    <property type="match status" value="1"/>
</dbReference>
<organism evidence="8 9">
    <name type="scientific">Arachis duranensis</name>
    <name type="common">Wild peanut</name>
    <dbReference type="NCBI Taxonomy" id="130453"/>
    <lineage>
        <taxon>Eukaryota</taxon>
        <taxon>Viridiplantae</taxon>
        <taxon>Streptophyta</taxon>
        <taxon>Embryophyta</taxon>
        <taxon>Tracheophyta</taxon>
        <taxon>Spermatophyta</taxon>
        <taxon>Magnoliopsida</taxon>
        <taxon>eudicotyledons</taxon>
        <taxon>Gunneridae</taxon>
        <taxon>Pentapetalae</taxon>
        <taxon>rosids</taxon>
        <taxon>fabids</taxon>
        <taxon>Fabales</taxon>
        <taxon>Fabaceae</taxon>
        <taxon>Papilionoideae</taxon>
        <taxon>50 kb inversion clade</taxon>
        <taxon>dalbergioids sensu lato</taxon>
        <taxon>Dalbergieae</taxon>
        <taxon>Pterocarpus clade</taxon>
        <taxon>Arachis</taxon>
    </lineage>
</organism>
<proteinExistence type="inferred from homology"/>
<dbReference type="GO" id="GO:0016765">
    <property type="term" value="F:transferase activity, transferring alkyl or aryl (other than methyl) groups"/>
    <property type="evidence" value="ECO:0007669"/>
    <property type="project" value="InterPro"/>
</dbReference>
<evidence type="ECO:0000256" key="6">
    <source>
        <dbReference type="ARBA" id="ARBA00023136"/>
    </source>
</evidence>
<dbReference type="Proteomes" id="UP000515211">
    <property type="component" value="Chromosome 8"/>
</dbReference>
<dbReference type="RefSeq" id="XP_015936821.2">
    <property type="nucleotide sequence ID" value="XM_016081335.3"/>
</dbReference>
<comment type="subcellular location">
    <subcellularLocation>
        <location evidence="1">Plastid</location>
        <location evidence="1">Chloroplast membrane</location>
        <topology evidence="1">Multi-pass membrane protein</topology>
    </subcellularLocation>
</comment>
<keyword evidence="4 7" id="KW-0812">Transmembrane</keyword>
<dbReference type="AlphaFoldDB" id="A0A6P4B5X6"/>
<protein>
    <submittedName>
        <fullName evidence="9">Naringenin 8-dimethylallyltransferase 2, chloroplastic-like</fullName>
    </submittedName>
</protein>
<dbReference type="KEGG" id="adu:107462705"/>
<feature type="transmembrane region" description="Helical" evidence="7">
    <location>
        <begin position="374"/>
        <end position="394"/>
    </location>
</feature>
<comment type="similarity">
    <text evidence="2">Belongs to the UbiA prenyltransferase family.</text>
</comment>
<reference evidence="8" key="1">
    <citation type="journal article" date="2016" name="Nat. Genet.">
        <title>The genome sequences of Arachis duranensis and Arachis ipaensis, the diploid ancestors of cultivated peanut.</title>
        <authorList>
            <person name="Bertioli D.J."/>
            <person name="Cannon S.B."/>
            <person name="Froenicke L."/>
            <person name="Huang G."/>
            <person name="Farmer A.D."/>
            <person name="Cannon E.K."/>
            <person name="Liu X."/>
            <person name="Gao D."/>
            <person name="Clevenger J."/>
            <person name="Dash S."/>
            <person name="Ren L."/>
            <person name="Moretzsohn M.C."/>
            <person name="Shirasawa K."/>
            <person name="Huang W."/>
            <person name="Vidigal B."/>
            <person name="Abernathy B."/>
            <person name="Chu Y."/>
            <person name="Niederhuth C.E."/>
            <person name="Umale P."/>
            <person name="Araujo A.C."/>
            <person name="Kozik A."/>
            <person name="Kim K.D."/>
            <person name="Burow M.D."/>
            <person name="Varshney R.K."/>
            <person name="Wang X."/>
            <person name="Zhang X."/>
            <person name="Barkley N."/>
            <person name="Guimaraes P.M."/>
            <person name="Isobe S."/>
            <person name="Guo B."/>
            <person name="Liao B."/>
            <person name="Stalker H.T."/>
            <person name="Schmitz R.J."/>
            <person name="Scheffler B.E."/>
            <person name="Leal-Bertioli S.C."/>
            <person name="Xun X."/>
            <person name="Jackson S.A."/>
            <person name="Michelmore R."/>
            <person name="Ozias-Akins P."/>
        </authorList>
    </citation>
    <scope>NUCLEOTIDE SEQUENCE [LARGE SCALE GENOMIC DNA]</scope>
    <source>
        <strain evidence="8">cv. V14167</strain>
    </source>
</reference>
<evidence type="ECO:0000256" key="7">
    <source>
        <dbReference type="SAM" id="Phobius"/>
    </source>
</evidence>
<evidence type="ECO:0000256" key="4">
    <source>
        <dbReference type="ARBA" id="ARBA00022692"/>
    </source>
</evidence>
<dbReference type="GO" id="GO:0031969">
    <property type="term" value="C:chloroplast membrane"/>
    <property type="evidence" value="ECO:0007669"/>
    <property type="project" value="UniProtKB-SubCell"/>
</dbReference>
<evidence type="ECO:0000256" key="5">
    <source>
        <dbReference type="ARBA" id="ARBA00022989"/>
    </source>
</evidence>
<keyword evidence="8" id="KW-1185">Reference proteome</keyword>
<gene>
    <name evidence="9" type="primary">LOC107462705</name>
</gene>
<keyword evidence="5 7" id="KW-1133">Transmembrane helix</keyword>
<dbReference type="InterPro" id="IPR044878">
    <property type="entry name" value="UbiA_sf"/>
</dbReference>
<feature type="transmembrane region" description="Helical" evidence="7">
    <location>
        <begin position="235"/>
        <end position="256"/>
    </location>
</feature>
<dbReference type="PANTHER" id="PTHR43009">
    <property type="entry name" value="HOMOGENTISATE SOLANESYLTRANSFERASE, CHLOROPLASTIC"/>
    <property type="match status" value="1"/>
</dbReference>
<feature type="transmembrane region" description="Helical" evidence="7">
    <location>
        <begin position="268"/>
        <end position="287"/>
    </location>
</feature>